<reference evidence="7" key="1">
    <citation type="submission" date="2018-06" db="EMBL/GenBank/DDBJ databases">
        <authorList>
            <person name="Zhirakovskaya E."/>
        </authorList>
    </citation>
    <scope>NUCLEOTIDE SEQUENCE</scope>
</reference>
<sequence length="350" mass="38243">MSHLKRYLAVMFLQRFVITIFGLVALLGVLDALSNADLLPEDGGMTDQFRYMALRVPVLFDKIMIFALLMALLLTYVSLIRRNELVAIVGAGISVFGQVRALVPAVMIATIVSAALIDQLTPRATRALENWLGPEAVRDDGQAPKTLWLADDNLLVEVGSLKGERLSNVTLFERGENGKIGAISQAGSAKAVPEGWALMDVRQIRYDGKESAPPEIWRSEQTPHTLRLLLSEPRNLALFDLYNLSRMTGSGSLPSAAYLVWFLNRLSLPFVALGFLLMTVPIMQRFGRRDSGEFHLAIGIGAGFVFMVIDGVFKTLSENGSLSASLAVVVPTGTLLLIGLWLSYHRTAAA</sequence>
<evidence type="ECO:0000313" key="7">
    <source>
        <dbReference type="EMBL" id="VAW01762.1"/>
    </source>
</evidence>
<evidence type="ECO:0000256" key="2">
    <source>
        <dbReference type="ARBA" id="ARBA00022475"/>
    </source>
</evidence>
<keyword evidence="4 6" id="KW-1133">Transmembrane helix</keyword>
<keyword evidence="2" id="KW-1003">Cell membrane</keyword>
<dbReference type="GO" id="GO:0043190">
    <property type="term" value="C:ATP-binding cassette (ABC) transporter complex"/>
    <property type="evidence" value="ECO:0007669"/>
    <property type="project" value="TreeGrafter"/>
</dbReference>
<evidence type="ECO:0000256" key="1">
    <source>
        <dbReference type="ARBA" id="ARBA00004651"/>
    </source>
</evidence>
<dbReference type="EMBL" id="UOEG01000231">
    <property type="protein sequence ID" value="VAW01762.1"/>
    <property type="molecule type" value="Genomic_DNA"/>
</dbReference>
<keyword evidence="5 6" id="KW-0472">Membrane</keyword>
<proteinExistence type="predicted"/>
<protein>
    <submittedName>
        <fullName evidence="7">Lipopolysaccharide export system permease protein LptG</fullName>
    </submittedName>
</protein>
<feature type="transmembrane region" description="Helical" evidence="6">
    <location>
        <begin position="258"/>
        <end position="282"/>
    </location>
</feature>
<feature type="transmembrane region" description="Helical" evidence="6">
    <location>
        <begin position="56"/>
        <end position="79"/>
    </location>
</feature>
<name>A0A3B0SH51_9ZZZZ</name>
<dbReference type="GO" id="GO:0015920">
    <property type="term" value="P:lipopolysaccharide transport"/>
    <property type="evidence" value="ECO:0007669"/>
    <property type="project" value="TreeGrafter"/>
</dbReference>
<dbReference type="PANTHER" id="PTHR33529:SF2">
    <property type="entry name" value="LIPOPOLYSACCHARIDE EXPORT SYSTEM PERMEASE PROTEIN LPTG"/>
    <property type="match status" value="1"/>
</dbReference>
<comment type="subcellular location">
    <subcellularLocation>
        <location evidence="1">Cell membrane</location>
        <topology evidence="1">Multi-pass membrane protein</topology>
    </subcellularLocation>
</comment>
<dbReference type="PANTHER" id="PTHR33529">
    <property type="entry name" value="SLR0882 PROTEIN-RELATED"/>
    <property type="match status" value="1"/>
</dbReference>
<organism evidence="7">
    <name type="scientific">hydrothermal vent metagenome</name>
    <dbReference type="NCBI Taxonomy" id="652676"/>
    <lineage>
        <taxon>unclassified sequences</taxon>
        <taxon>metagenomes</taxon>
        <taxon>ecological metagenomes</taxon>
    </lineage>
</organism>
<evidence type="ECO:0000256" key="6">
    <source>
        <dbReference type="SAM" id="Phobius"/>
    </source>
</evidence>
<keyword evidence="3 6" id="KW-0812">Transmembrane</keyword>
<feature type="transmembrane region" description="Helical" evidence="6">
    <location>
        <begin position="325"/>
        <end position="344"/>
    </location>
</feature>
<feature type="transmembrane region" description="Helical" evidence="6">
    <location>
        <begin position="294"/>
        <end position="313"/>
    </location>
</feature>
<dbReference type="Pfam" id="PF03739">
    <property type="entry name" value="LptF_LptG"/>
    <property type="match status" value="1"/>
</dbReference>
<evidence type="ECO:0000256" key="3">
    <source>
        <dbReference type="ARBA" id="ARBA00022692"/>
    </source>
</evidence>
<gene>
    <name evidence="7" type="ORF">MNBD_ALPHA07-547</name>
</gene>
<accession>A0A3B0SH51</accession>
<dbReference type="InterPro" id="IPR005495">
    <property type="entry name" value="LptG/LptF_permease"/>
</dbReference>
<evidence type="ECO:0000256" key="5">
    <source>
        <dbReference type="ARBA" id="ARBA00023136"/>
    </source>
</evidence>
<feature type="transmembrane region" description="Helical" evidence="6">
    <location>
        <begin position="86"/>
        <end position="117"/>
    </location>
</feature>
<dbReference type="AlphaFoldDB" id="A0A3B0SH51"/>
<evidence type="ECO:0000256" key="4">
    <source>
        <dbReference type="ARBA" id="ARBA00022989"/>
    </source>
</evidence>